<dbReference type="AlphaFoldDB" id="A0A3G6J6H8"/>
<keyword evidence="1 9" id="KW-0378">Hydrolase</keyword>
<dbReference type="PROSITE" id="PS51130">
    <property type="entry name" value="PDXT_SNO_2"/>
    <property type="match status" value="1"/>
</dbReference>
<feature type="binding site" evidence="9 11">
    <location>
        <position position="139"/>
    </location>
    <ligand>
        <name>L-glutamine</name>
        <dbReference type="ChEBI" id="CHEBI:58359"/>
    </ligand>
</feature>
<evidence type="ECO:0000256" key="4">
    <source>
        <dbReference type="ARBA" id="ARBA00023239"/>
    </source>
</evidence>
<accession>A0A3G6J6H8</accession>
<dbReference type="InterPro" id="IPR002161">
    <property type="entry name" value="PdxT/SNO"/>
</dbReference>
<reference evidence="12 13" key="1">
    <citation type="submission" date="2018-11" db="EMBL/GenBank/DDBJ databases">
        <authorList>
            <person name="Kleinhagauer T."/>
            <person name="Glaeser S.P."/>
            <person name="Spergser J."/>
            <person name="Ruckert C."/>
            <person name="Kaempfer P."/>
            <person name="Busse H.-J."/>
        </authorList>
    </citation>
    <scope>NUCLEOTIDE SEQUENCE [LARGE SCALE GENOMIC DNA]</scope>
    <source>
        <strain evidence="12 13">200CH</strain>
    </source>
</reference>
<evidence type="ECO:0000256" key="10">
    <source>
        <dbReference type="PIRSR" id="PIRSR005639-1"/>
    </source>
</evidence>
<dbReference type="InterPro" id="IPR029062">
    <property type="entry name" value="Class_I_gatase-like"/>
</dbReference>
<evidence type="ECO:0000256" key="9">
    <source>
        <dbReference type="HAMAP-Rule" id="MF_01615"/>
    </source>
</evidence>
<evidence type="ECO:0000313" key="13">
    <source>
        <dbReference type="Proteomes" id="UP000269019"/>
    </source>
</evidence>
<evidence type="ECO:0000256" key="5">
    <source>
        <dbReference type="ARBA" id="ARBA00047992"/>
    </source>
</evidence>
<feature type="binding site" evidence="9 11">
    <location>
        <begin position="167"/>
        <end position="168"/>
    </location>
    <ligand>
        <name>L-glutamine</name>
        <dbReference type="ChEBI" id="CHEBI:58359"/>
    </ligand>
</feature>
<gene>
    <name evidence="9 12" type="primary">pdxT</name>
    <name evidence="12" type="ORF">CCHOA_06530</name>
</gene>
<dbReference type="KEGG" id="ccho:CCHOA_06530"/>
<evidence type="ECO:0000256" key="3">
    <source>
        <dbReference type="ARBA" id="ARBA00022962"/>
    </source>
</evidence>
<comment type="subunit">
    <text evidence="8 9">In the presence of PdxS, forms a dodecamer of heterodimers. Only shows activity in the heterodimer.</text>
</comment>
<evidence type="ECO:0000256" key="6">
    <source>
        <dbReference type="ARBA" id="ARBA00049534"/>
    </source>
</evidence>
<dbReference type="FunFam" id="3.40.50.880:FF:000010">
    <property type="entry name" value="uncharacterized protein LOC100176842 isoform X2"/>
    <property type="match status" value="1"/>
</dbReference>
<evidence type="ECO:0000313" key="12">
    <source>
        <dbReference type="EMBL" id="AZA13705.1"/>
    </source>
</evidence>
<dbReference type="Pfam" id="PF01174">
    <property type="entry name" value="SNO"/>
    <property type="match status" value="1"/>
</dbReference>
<dbReference type="EC" id="4.3.3.6" evidence="9"/>
<feature type="active site" description="Nucleophile" evidence="9 10">
    <location>
        <position position="110"/>
    </location>
</feature>
<keyword evidence="13" id="KW-1185">Reference proteome</keyword>
<evidence type="ECO:0000256" key="7">
    <source>
        <dbReference type="ARBA" id="ARBA00054599"/>
    </source>
</evidence>
<name>A0A3G6J6H8_9CORY</name>
<organism evidence="12 13">
    <name type="scientific">Corynebacterium choanae</name>
    <dbReference type="NCBI Taxonomy" id="1862358"/>
    <lineage>
        <taxon>Bacteria</taxon>
        <taxon>Bacillati</taxon>
        <taxon>Actinomycetota</taxon>
        <taxon>Actinomycetes</taxon>
        <taxon>Mycobacteriales</taxon>
        <taxon>Corynebacteriaceae</taxon>
        <taxon>Corynebacterium</taxon>
    </lineage>
</organism>
<evidence type="ECO:0000256" key="2">
    <source>
        <dbReference type="ARBA" id="ARBA00022898"/>
    </source>
</evidence>
<dbReference type="GO" id="GO:0008614">
    <property type="term" value="P:pyridoxine metabolic process"/>
    <property type="evidence" value="ECO:0007669"/>
    <property type="project" value="TreeGrafter"/>
</dbReference>
<feature type="active site" description="Charge relay system" evidence="9 10">
    <location>
        <position position="208"/>
    </location>
</feature>
<dbReference type="GO" id="GO:1903600">
    <property type="term" value="C:glutaminase complex"/>
    <property type="evidence" value="ECO:0007669"/>
    <property type="project" value="TreeGrafter"/>
</dbReference>
<dbReference type="GO" id="GO:0004359">
    <property type="term" value="F:glutaminase activity"/>
    <property type="evidence" value="ECO:0007669"/>
    <property type="project" value="UniProtKB-UniRule"/>
</dbReference>
<dbReference type="GO" id="GO:0042823">
    <property type="term" value="P:pyridoxal phosphate biosynthetic process"/>
    <property type="evidence" value="ECO:0007669"/>
    <property type="project" value="UniProtKB-UniRule"/>
</dbReference>
<dbReference type="NCBIfam" id="TIGR03800">
    <property type="entry name" value="PLP_synth_Pdx2"/>
    <property type="match status" value="1"/>
</dbReference>
<dbReference type="GO" id="GO:0016740">
    <property type="term" value="F:transferase activity"/>
    <property type="evidence" value="ECO:0007669"/>
    <property type="project" value="UniProtKB-KW"/>
</dbReference>
<comment type="function">
    <text evidence="7 9">Catalyzes the hydrolysis of glutamine to glutamate and ammonia as part of the biosynthesis of pyridoxal 5'-phosphate. The resulting ammonia molecule is channeled to the active site of PdxS.</text>
</comment>
<evidence type="ECO:0000256" key="8">
    <source>
        <dbReference type="ARBA" id="ARBA00064749"/>
    </source>
</evidence>
<sequence>MTQEMELSLQFEGTISIDTGCDSIQPSGRTMSSTIGVLALQGGVIEHQRALEACGVDAPLVRRASHLAGLDGLVMPGGESTTMSRLLRIGDLYEPLRDMLHAGLPVFGTCAGMILLAKTVENTRDDAVNFAVIDIDVRRNAFGRQVDSFEAELPVTGIDTPLHTVFIRAPQVTRVGEQVTVLATVTAEDGTERVVAVREGNAMAAAFHPELTADIRMHELFLSHCVHNSAG</sequence>
<dbReference type="CDD" id="cd01749">
    <property type="entry name" value="GATase1_PB"/>
    <property type="match status" value="1"/>
</dbReference>
<keyword evidence="4 9" id="KW-0456">Lyase</keyword>
<comment type="pathway">
    <text evidence="9">Cofactor biosynthesis; pyridoxal 5'-phosphate biosynthesis.</text>
</comment>
<protein>
    <recommendedName>
        <fullName evidence="9">Pyridoxal 5'-phosphate synthase subunit PdxT</fullName>
        <ecNumber evidence="9">4.3.3.6</ecNumber>
    </recommendedName>
    <alternativeName>
        <fullName evidence="9">Pdx2</fullName>
    </alternativeName>
    <alternativeName>
        <fullName evidence="9">Pyridoxal 5'-phosphate synthase glutaminase subunit</fullName>
        <ecNumber evidence="9">3.5.1.2</ecNumber>
    </alternativeName>
</protein>
<evidence type="ECO:0000256" key="11">
    <source>
        <dbReference type="PIRSR" id="PIRSR005639-2"/>
    </source>
</evidence>
<dbReference type="PROSITE" id="PS51273">
    <property type="entry name" value="GATASE_TYPE_1"/>
    <property type="match status" value="1"/>
</dbReference>
<comment type="catalytic activity">
    <reaction evidence="5 9">
        <text>aldehydo-D-ribose 5-phosphate + D-glyceraldehyde 3-phosphate + L-glutamine = pyridoxal 5'-phosphate + L-glutamate + phosphate + 3 H2O + H(+)</text>
        <dbReference type="Rhea" id="RHEA:31507"/>
        <dbReference type="ChEBI" id="CHEBI:15377"/>
        <dbReference type="ChEBI" id="CHEBI:15378"/>
        <dbReference type="ChEBI" id="CHEBI:29985"/>
        <dbReference type="ChEBI" id="CHEBI:43474"/>
        <dbReference type="ChEBI" id="CHEBI:58273"/>
        <dbReference type="ChEBI" id="CHEBI:58359"/>
        <dbReference type="ChEBI" id="CHEBI:59776"/>
        <dbReference type="ChEBI" id="CHEBI:597326"/>
        <dbReference type="EC" id="4.3.3.6"/>
    </reaction>
</comment>
<dbReference type="HAMAP" id="MF_01615">
    <property type="entry name" value="PdxT"/>
    <property type="match status" value="1"/>
</dbReference>
<comment type="similarity">
    <text evidence="9">Belongs to the glutaminase PdxT/SNO family.</text>
</comment>
<dbReference type="Gene3D" id="3.40.50.880">
    <property type="match status" value="1"/>
</dbReference>
<dbReference type="EC" id="3.5.1.2" evidence="9"/>
<dbReference type="GO" id="GO:0006543">
    <property type="term" value="P:L-glutamine catabolic process"/>
    <property type="evidence" value="ECO:0007669"/>
    <property type="project" value="UniProtKB-UniRule"/>
</dbReference>
<dbReference type="UniPathway" id="UPA00245"/>
<keyword evidence="3 9" id="KW-0315">Glutamine amidotransferase</keyword>
<feature type="binding site" evidence="9 11">
    <location>
        <begin position="78"/>
        <end position="80"/>
    </location>
    <ligand>
        <name>L-glutamine</name>
        <dbReference type="ChEBI" id="CHEBI:58359"/>
    </ligand>
</feature>
<dbReference type="PANTHER" id="PTHR31559">
    <property type="entry name" value="PYRIDOXAL 5'-PHOSPHATE SYNTHASE SUBUNIT SNO"/>
    <property type="match status" value="1"/>
</dbReference>
<feature type="active site" description="Charge relay system" evidence="9 10">
    <location>
        <position position="210"/>
    </location>
</feature>
<dbReference type="Proteomes" id="UP000269019">
    <property type="component" value="Chromosome"/>
</dbReference>
<keyword evidence="2 9" id="KW-0663">Pyridoxal phosphate</keyword>
<dbReference type="PANTHER" id="PTHR31559:SF0">
    <property type="entry name" value="PYRIDOXAL 5'-PHOSPHATE SYNTHASE SUBUNIT SNO1-RELATED"/>
    <property type="match status" value="1"/>
</dbReference>
<dbReference type="GO" id="GO:0036381">
    <property type="term" value="F:pyridoxal 5'-phosphate synthase (glutamine hydrolysing) activity"/>
    <property type="evidence" value="ECO:0007669"/>
    <property type="project" value="UniProtKB-UniRule"/>
</dbReference>
<evidence type="ECO:0000256" key="1">
    <source>
        <dbReference type="ARBA" id="ARBA00022801"/>
    </source>
</evidence>
<dbReference type="SUPFAM" id="SSF52317">
    <property type="entry name" value="Class I glutamine amidotransferase-like"/>
    <property type="match status" value="1"/>
</dbReference>
<proteinExistence type="inferred from homology"/>
<dbReference type="EMBL" id="CP033896">
    <property type="protein sequence ID" value="AZA13705.1"/>
    <property type="molecule type" value="Genomic_DNA"/>
</dbReference>
<comment type="catalytic activity">
    <reaction evidence="6 9">
        <text>L-glutamine + H2O = L-glutamate + NH4(+)</text>
        <dbReference type="Rhea" id="RHEA:15889"/>
        <dbReference type="ChEBI" id="CHEBI:15377"/>
        <dbReference type="ChEBI" id="CHEBI:28938"/>
        <dbReference type="ChEBI" id="CHEBI:29985"/>
        <dbReference type="ChEBI" id="CHEBI:58359"/>
        <dbReference type="EC" id="3.5.1.2"/>
    </reaction>
</comment>
<dbReference type="GO" id="GO:0005829">
    <property type="term" value="C:cytosol"/>
    <property type="evidence" value="ECO:0007669"/>
    <property type="project" value="TreeGrafter"/>
</dbReference>
<keyword evidence="12" id="KW-0808">Transferase</keyword>
<dbReference type="PIRSF" id="PIRSF005639">
    <property type="entry name" value="Glut_amidoT_SNO"/>
    <property type="match status" value="1"/>
</dbReference>